<organism evidence="2 3">
    <name type="scientific">Desulfurispirillum indicum (strain ATCC BAA-1389 / DSM 22839 / S5)</name>
    <dbReference type="NCBI Taxonomy" id="653733"/>
    <lineage>
        <taxon>Bacteria</taxon>
        <taxon>Pseudomonadati</taxon>
        <taxon>Chrysiogenota</taxon>
        <taxon>Chrysiogenia</taxon>
        <taxon>Chrysiogenales</taxon>
        <taxon>Chrysiogenaceae</taxon>
        <taxon>Desulfurispirillum</taxon>
    </lineage>
</organism>
<keyword evidence="1" id="KW-1133">Transmembrane helix</keyword>
<protein>
    <submittedName>
        <fullName evidence="2">Uncharacterized protein</fullName>
    </submittedName>
</protein>
<feature type="transmembrane region" description="Helical" evidence="1">
    <location>
        <begin position="6"/>
        <end position="27"/>
    </location>
</feature>
<dbReference type="Proteomes" id="UP000002572">
    <property type="component" value="Chromosome"/>
</dbReference>
<accession>E6W7E1</accession>
<dbReference type="InParanoid" id="E6W7E1"/>
<proteinExistence type="predicted"/>
<keyword evidence="3" id="KW-1185">Reference proteome</keyword>
<reference evidence="2 3" key="1">
    <citation type="submission" date="2010-12" db="EMBL/GenBank/DDBJ databases">
        <title>Complete sequence of Desulfurispirillum indicum S5.</title>
        <authorList>
            <consortium name="US DOE Joint Genome Institute"/>
            <person name="Lucas S."/>
            <person name="Copeland A."/>
            <person name="Lapidus A."/>
            <person name="Cheng J.-F."/>
            <person name="Goodwin L."/>
            <person name="Pitluck S."/>
            <person name="Chertkov O."/>
            <person name="Held B."/>
            <person name="Detter J.C."/>
            <person name="Han C."/>
            <person name="Tapia R."/>
            <person name="Land M."/>
            <person name="Hauser L."/>
            <person name="Kyrpides N."/>
            <person name="Ivanova N."/>
            <person name="Mikhailova N."/>
            <person name="Haggblom M."/>
            <person name="Rauschenbach I."/>
            <person name="Bini E."/>
            <person name="Woyke T."/>
        </authorList>
    </citation>
    <scope>NUCLEOTIDE SEQUENCE [LARGE SCALE GENOMIC DNA]</scope>
    <source>
        <strain evidence="3">ATCC BAA-1389 / DSM 22839 / S5</strain>
    </source>
</reference>
<gene>
    <name evidence="2" type="ordered locus">Selin_1578</name>
</gene>
<dbReference type="KEGG" id="din:Selin_1578"/>
<sequence length="206" mass="24154">MKSFLFGGLISIALSAALFWLFFQWYVPENFISKDESRLIADRNNMLLMEIDSLREDYDRMRLELAEAPVVQETQDVTEQWIQRRLEVHRDLKVRRVEQLSYEYFSMPVGEAILPEAERQAILNEIAMPSEQTVYLIVGITDELAYAPPLADLKQQGLAVKRARYVENLIENFYGERTDLFIDVLMDQPDRRGIMISRITFEVRQP</sequence>
<dbReference type="RefSeq" id="WP_013506189.1">
    <property type="nucleotide sequence ID" value="NC_014836.1"/>
</dbReference>
<dbReference type="STRING" id="653733.Selin_1578"/>
<name>E6W7E1_DESIS</name>
<dbReference type="HOGENOM" id="CLU_1330161_0_0_0"/>
<dbReference type="AlphaFoldDB" id="E6W7E1"/>
<keyword evidence="1" id="KW-0472">Membrane</keyword>
<evidence type="ECO:0000313" key="2">
    <source>
        <dbReference type="EMBL" id="ADU66308.1"/>
    </source>
</evidence>
<evidence type="ECO:0000313" key="3">
    <source>
        <dbReference type="Proteomes" id="UP000002572"/>
    </source>
</evidence>
<evidence type="ECO:0000256" key="1">
    <source>
        <dbReference type="SAM" id="Phobius"/>
    </source>
</evidence>
<keyword evidence="1" id="KW-0812">Transmembrane</keyword>
<dbReference type="OrthoDB" id="5321230at2"/>
<dbReference type="EMBL" id="CP002432">
    <property type="protein sequence ID" value="ADU66308.1"/>
    <property type="molecule type" value="Genomic_DNA"/>
</dbReference>